<evidence type="ECO:0000256" key="3">
    <source>
        <dbReference type="ARBA" id="ARBA00004866"/>
    </source>
</evidence>
<keyword evidence="11" id="KW-0411">Iron-sulfur</keyword>
<evidence type="ECO:0000259" key="13">
    <source>
        <dbReference type="PROSITE" id="PS51296"/>
    </source>
</evidence>
<protein>
    <recommendedName>
        <fullName evidence="6">Choline monooxygenase, chloroplastic</fullName>
        <ecNumber evidence="5">1.14.15.7</ecNumber>
    </recommendedName>
</protein>
<dbReference type="EC" id="1.14.15.7" evidence="5"/>
<dbReference type="PRINTS" id="PR00090">
    <property type="entry name" value="RNGDIOXGNASE"/>
</dbReference>
<evidence type="ECO:0000256" key="5">
    <source>
        <dbReference type="ARBA" id="ARBA00012763"/>
    </source>
</evidence>
<evidence type="ECO:0000256" key="4">
    <source>
        <dbReference type="ARBA" id="ARBA00010848"/>
    </source>
</evidence>
<evidence type="ECO:0000256" key="6">
    <source>
        <dbReference type="ARBA" id="ARBA00014931"/>
    </source>
</evidence>
<dbReference type="Gene3D" id="3.90.380.10">
    <property type="entry name" value="Naphthalene 1,2-dioxygenase Alpha Subunit, Chain A, domain 1"/>
    <property type="match status" value="2"/>
</dbReference>
<keyword evidence="8" id="KW-0479">Metal-binding</keyword>
<dbReference type="GO" id="GO:0019133">
    <property type="term" value="F:choline monooxygenase activity"/>
    <property type="evidence" value="ECO:0007669"/>
    <property type="project" value="UniProtKB-EC"/>
</dbReference>
<dbReference type="EMBL" id="JAGMUV010000001">
    <property type="protein sequence ID" value="KAH7177116.1"/>
    <property type="molecule type" value="Genomic_DNA"/>
</dbReference>
<accession>A0A9P9JJV6</accession>
<evidence type="ECO:0000256" key="10">
    <source>
        <dbReference type="ARBA" id="ARBA00023004"/>
    </source>
</evidence>
<keyword evidence="7" id="KW-0001">2Fe-2S</keyword>
<dbReference type="Proteomes" id="UP000738349">
    <property type="component" value="Unassembled WGS sequence"/>
</dbReference>
<dbReference type="Pfam" id="PF00355">
    <property type="entry name" value="Rieske"/>
    <property type="match status" value="1"/>
</dbReference>
<evidence type="ECO:0000256" key="8">
    <source>
        <dbReference type="ARBA" id="ARBA00022723"/>
    </source>
</evidence>
<evidence type="ECO:0000256" key="9">
    <source>
        <dbReference type="ARBA" id="ARBA00023002"/>
    </source>
</evidence>
<dbReference type="OrthoDB" id="426882at2759"/>
<keyword evidence="10" id="KW-0408">Iron</keyword>
<feature type="domain" description="Rieske" evidence="13">
    <location>
        <begin position="25"/>
        <end position="125"/>
    </location>
</feature>
<comment type="similarity">
    <text evidence="4">Belongs to the choline monooxygenase family.</text>
</comment>
<comment type="catalytic activity">
    <reaction evidence="12">
        <text>choline + 2 reduced [2Fe-2S]-[ferredoxin] + O2 + 2 H(+) = betaine aldehyde hydrate + 2 oxidized [2Fe-2S]-[ferredoxin] + H2O</text>
        <dbReference type="Rhea" id="RHEA:17769"/>
        <dbReference type="Rhea" id="RHEA-COMP:10000"/>
        <dbReference type="Rhea" id="RHEA-COMP:10001"/>
        <dbReference type="ChEBI" id="CHEBI:15354"/>
        <dbReference type="ChEBI" id="CHEBI:15377"/>
        <dbReference type="ChEBI" id="CHEBI:15378"/>
        <dbReference type="ChEBI" id="CHEBI:15379"/>
        <dbReference type="ChEBI" id="CHEBI:15870"/>
        <dbReference type="ChEBI" id="CHEBI:33737"/>
        <dbReference type="ChEBI" id="CHEBI:33738"/>
        <dbReference type="EC" id="1.14.15.7"/>
    </reaction>
</comment>
<name>A0A9P9JJV6_9HYPO</name>
<dbReference type="Gene3D" id="2.102.10.10">
    <property type="entry name" value="Rieske [2Fe-2S] iron-sulphur domain"/>
    <property type="match status" value="1"/>
</dbReference>
<dbReference type="InterPro" id="IPR001663">
    <property type="entry name" value="Rng_hydr_dOase-A"/>
</dbReference>
<dbReference type="GO" id="GO:0051537">
    <property type="term" value="F:2 iron, 2 sulfur cluster binding"/>
    <property type="evidence" value="ECO:0007669"/>
    <property type="project" value="UniProtKB-KW"/>
</dbReference>
<sequence>MPASWYTQPAFYEFERRAIFSKQWLLMTHRIRFPESGSFVRFQMAGFDFFIIKDKKNEILAFHNICRHRAYPILEDKDGREGKKLILSCGYHGWSYGLSGNLAKAPKFEEMEGFNSEDYSLFKIHTHIDKTGFIWVNLDASDNPVPWEEMNGGTDEQERYEDFDIDSYVYERTWATNGRYNWKLVGENYNECYHCTASHPGIRKITNLDRYAVEPKKGRLEHNPPNRDDIKPEDFEFFGNGAFTYNYPNNSVNFSTPYFFIMRVIPTGSKSVTTEYEVYRNPASPREAFDRAAEFFEGIELEDYDLMNGVQQNLNNGVFVNGPLHASREKGILHFKKLVQKHLKEHFEAESAVGEEIWPARRNQQLYKTIDEEEQFCAGVCACKAANNDAPACG</sequence>
<dbReference type="InterPro" id="IPR015879">
    <property type="entry name" value="Ring_hydroxy_dOase_asu_C_dom"/>
</dbReference>
<dbReference type="CDD" id="cd03469">
    <property type="entry name" value="Rieske_RO_Alpha_N"/>
    <property type="match status" value="1"/>
</dbReference>
<organism evidence="14 15">
    <name type="scientific">Dactylonectria macrodidyma</name>
    <dbReference type="NCBI Taxonomy" id="307937"/>
    <lineage>
        <taxon>Eukaryota</taxon>
        <taxon>Fungi</taxon>
        <taxon>Dikarya</taxon>
        <taxon>Ascomycota</taxon>
        <taxon>Pezizomycotina</taxon>
        <taxon>Sordariomycetes</taxon>
        <taxon>Hypocreomycetidae</taxon>
        <taxon>Hypocreales</taxon>
        <taxon>Nectriaceae</taxon>
        <taxon>Dactylonectria</taxon>
    </lineage>
</organism>
<comment type="cofactor">
    <cofactor evidence="1">
        <name>Fe cation</name>
        <dbReference type="ChEBI" id="CHEBI:24875"/>
    </cofactor>
</comment>
<dbReference type="AlphaFoldDB" id="A0A9P9JJV6"/>
<gene>
    <name evidence="14" type="ORF">EDB81DRAFT_632490</name>
</gene>
<dbReference type="PROSITE" id="PS51296">
    <property type="entry name" value="RIESKE"/>
    <property type="match status" value="1"/>
</dbReference>
<keyword evidence="9" id="KW-0560">Oxidoreductase</keyword>
<dbReference type="Pfam" id="PF00848">
    <property type="entry name" value="Ring_hydroxyl_A"/>
    <property type="match status" value="1"/>
</dbReference>
<dbReference type="PANTHER" id="PTHR43756:SF5">
    <property type="entry name" value="CHOLINE MONOOXYGENASE, CHLOROPLASTIC"/>
    <property type="match status" value="1"/>
</dbReference>
<evidence type="ECO:0000256" key="1">
    <source>
        <dbReference type="ARBA" id="ARBA00001962"/>
    </source>
</evidence>
<comment type="caution">
    <text evidence="14">The sequence shown here is derived from an EMBL/GenBank/DDBJ whole genome shotgun (WGS) entry which is preliminary data.</text>
</comment>
<evidence type="ECO:0000256" key="2">
    <source>
        <dbReference type="ARBA" id="ARBA00002149"/>
    </source>
</evidence>
<evidence type="ECO:0000256" key="11">
    <source>
        <dbReference type="ARBA" id="ARBA00023014"/>
    </source>
</evidence>
<dbReference type="PANTHER" id="PTHR43756">
    <property type="entry name" value="CHOLINE MONOOXYGENASE, CHLOROPLASTIC"/>
    <property type="match status" value="1"/>
</dbReference>
<dbReference type="SUPFAM" id="SSF50022">
    <property type="entry name" value="ISP domain"/>
    <property type="match status" value="1"/>
</dbReference>
<dbReference type="InterPro" id="IPR017941">
    <property type="entry name" value="Rieske_2Fe-2S"/>
</dbReference>
<evidence type="ECO:0000256" key="12">
    <source>
        <dbReference type="ARBA" id="ARBA00049097"/>
    </source>
</evidence>
<reference evidence="14" key="1">
    <citation type="journal article" date="2021" name="Nat. Commun.">
        <title>Genetic determinants of endophytism in the Arabidopsis root mycobiome.</title>
        <authorList>
            <person name="Mesny F."/>
            <person name="Miyauchi S."/>
            <person name="Thiergart T."/>
            <person name="Pickel B."/>
            <person name="Atanasova L."/>
            <person name="Karlsson M."/>
            <person name="Huettel B."/>
            <person name="Barry K.W."/>
            <person name="Haridas S."/>
            <person name="Chen C."/>
            <person name="Bauer D."/>
            <person name="Andreopoulos W."/>
            <person name="Pangilinan J."/>
            <person name="LaButti K."/>
            <person name="Riley R."/>
            <person name="Lipzen A."/>
            <person name="Clum A."/>
            <person name="Drula E."/>
            <person name="Henrissat B."/>
            <person name="Kohler A."/>
            <person name="Grigoriev I.V."/>
            <person name="Martin F.M."/>
            <person name="Hacquard S."/>
        </authorList>
    </citation>
    <scope>NUCLEOTIDE SEQUENCE</scope>
    <source>
        <strain evidence="14">MPI-CAGE-AT-0147</strain>
    </source>
</reference>
<comment type="function">
    <text evidence="2">Catalyzes the first step of the osmoprotectant glycine betaine synthesis.</text>
</comment>
<dbReference type="GO" id="GO:0005506">
    <property type="term" value="F:iron ion binding"/>
    <property type="evidence" value="ECO:0007669"/>
    <property type="project" value="InterPro"/>
</dbReference>
<dbReference type="InterPro" id="IPR036922">
    <property type="entry name" value="Rieske_2Fe-2S_sf"/>
</dbReference>
<proteinExistence type="inferred from homology"/>
<evidence type="ECO:0000256" key="7">
    <source>
        <dbReference type="ARBA" id="ARBA00022714"/>
    </source>
</evidence>
<comment type="pathway">
    <text evidence="3">Amine and polyamine biosynthesis; betaine biosynthesis via choline pathway; betaine aldehyde from choline (monooxygenase route): step 1/1.</text>
</comment>
<evidence type="ECO:0000313" key="14">
    <source>
        <dbReference type="EMBL" id="KAH7177116.1"/>
    </source>
</evidence>
<keyword evidence="15" id="KW-1185">Reference proteome</keyword>
<dbReference type="CDD" id="cd00680">
    <property type="entry name" value="RHO_alpha_C"/>
    <property type="match status" value="1"/>
</dbReference>
<dbReference type="SUPFAM" id="SSF55961">
    <property type="entry name" value="Bet v1-like"/>
    <property type="match status" value="1"/>
</dbReference>
<evidence type="ECO:0000313" key="15">
    <source>
        <dbReference type="Proteomes" id="UP000738349"/>
    </source>
</evidence>